<protein>
    <submittedName>
        <fullName evidence="1">Uncharacterized protein</fullName>
    </submittedName>
</protein>
<dbReference type="RefSeq" id="WP_177719058.1">
    <property type="nucleotide sequence ID" value="NZ_JACRSQ010000016.1"/>
</dbReference>
<sequence length="57" mass="6539">MPGGHGDVPGVRLWERGEKQMLTLATPDIRRHICELITRAKNEDEVAYDCLVRQLHL</sequence>
<keyword evidence="2" id="KW-1185">Reference proteome</keyword>
<comment type="caution">
    <text evidence="1">The sequence shown here is derived from an EMBL/GenBank/DDBJ whole genome shotgun (WGS) entry which is preliminary data.</text>
</comment>
<dbReference type="AlphaFoldDB" id="A0A926I1D6"/>
<name>A0A926I1D6_9FIRM</name>
<dbReference type="Proteomes" id="UP000657006">
    <property type="component" value="Unassembled WGS sequence"/>
</dbReference>
<evidence type="ECO:0000313" key="1">
    <source>
        <dbReference type="EMBL" id="MBC8544129.1"/>
    </source>
</evidence>
<accession>A0A926I1D6</accession>
<reference evidence="1" key="1">
    <citation type="submission" date="2020-08" db="EMBL/GenBank/DDBJ databases">
        <title>Genome public.</title>
        <authorList>
            <person name="Liu C."/>
            <person name="Sun Q."/>
        </authorList>
    </citation>
    <scope>NUCLEOTIDE SEQUENCE</scope>
    <source>
        <strain evidence="1">NSJ-32</strain>
    </source>
</reference>
<gene>
    <name evidence="1" type="ORF">H8730_11280</name>
</gene>
<evidence type="ECO:0000313" key="2">
    <source>
        <dbReference type="Proteomes" id="UP000657006"/>
    </source>
</evidence>
<proteinExistence type="predicted"/>
<organism evidence="1 2">
    <name type="scientific">Bianquea renquensis</name>
    <dbReference type="NCBI Taxonomy" id="2763661"/>
    <lineage>
        <taxon>Bacteria</taxon>
        <taxon>Bacillati</taxon>
        <taxon>Bacillota</taxon>
        <taxon>Clostridia</taxon>
        <taxon>Eubacteriales</taxon>
        <taxon>Bianqueaceae</taxon>
        <taxon>Bianquea</taxon>
    </lineage>
</organism>
<dbReference type="EMBL" id="JACRSQ010000016">
    <property type="protein sequence ID" value="MBC8544129.1"/>
    <property type="molecule type" value="Genomic_DNA"/>
</dbReference>